<reference evidence="6" key="1">
    <citation type="journal article" date="2023" name="Front. Mar. Sci.">
        <title>A new Merluccius polli reference genome to investigate the effects of global change in West African waters.</title>
        <authorList>
            <person name="Mateo J.L."/>
            <person name="Blanco-Fernandez C."/>
            <person name="Garcia-Vazquez E."/>
            <person name="Machado-Schiaffino G."/>
        </authorList>
    </citation>
    <scope>NUCLEOTIDE SEQUENCE</scope>
    <source>
        <strain evidence="6">C29</strain>
        <tissue evidence="6">Fin</tissue>
    </source>
</reference>
<dbReference type="PANTHER" id="PTHR21680:SF0">
    <property type="entry name" value="COILED-COIL DOMAIN-CONTAINING PROTEIN 124"/>
    <property type="match status" value="1"/>
</dbReference>
<evidence type="ECO:0000313" key="7">
    <source>
        <dbReference type="Proteomes" id="UP001174136"/>
    </source>
</evidence>
<keyword evidence="3" id="KW-0175">Coiled coil</keyword>
<comment type="similarity">
    <text evidence="2">Belongs to the CCDC124 family.</text>
</comment>
<dbReference type="EMBL" id="JAOPHQ010003158">
    <property type="protein sequence ID" value="KAK0144145.1"/>
    <property type="molecule type" value="Genomic_DNA"/>
</dbReference>
<comment type="caution">
    <text evidence="6">The sequence shown here is derived from an EMBL/GenBank/DDBJ whole genome shotgun (WGS) entry which is preliminary data.</text>
</comment>
<evidence type="ECO:0000256" key="4">
    <source>
        <dbReference type="SAM" id="MobiDB-lite"/>
    </source>
</evidence>
<feature type="compositionally biased region" description="Basic and acidic residues" evidence="4">
    <location>
        <begin position="122"/>
        <end position="150"/>
    </location>
</feature>
<dbReference type="InterPro" id="IPR010422">
    <property type="entry name" value="Ccdc124/Oxs1"/>
</dbReference>
<feature type="region of interest" description="Disordered" evidence="4">
    <location>
        <begin position="48"/>
        <end position="150"/>
    </location>
</feature>
<evidence type="ECO:0000259" key="5">
    <source>
        <dbReference type="Pfam" id="PF06244"/>
    </source>
</evidence>
<name>A0AA47MQ50_MERPO</name>
<evidence type="ECO:0000313" key="6">
    <source>
        <dbReference type="EMBL" id="KAK0144145.1"/>
    </source>
</evidence>
<feature type="compositionally biased region" description="Basic and acidic residues" evidence="4">
    <location>
        <begin position="106"/>
        <end position="115"/>
    </location>
</feature>
<dbReference type="PANTHER" id="PTHR21680">
    <property type="entry name" value="COILED-COIL DOMAIN-CONTAINING PROTEIN 124"/>
    <property type="match status" value="1"/>
</dbReference>
<dbReference type="AlphaFoldDB" id="A0AA47MQ50"/>
<feature type="region of interest" description="Disordered" evidence="4">
    <location>
        <begin position="207"/>
        <end position="226"/>
    </location>
</feature>
<dbReference type="Proteomes" id="UP001174136">
    <property type="component" value="Unassembled WGS sequence"/>
</dbReference>
<keyword evidence="7" id="KW-1185">Reference proteome</keyword>
<dbReference type="GO" id="GO:0006366">
    <property type="term" value="P:transcription by RNA polymerase II"/>
    <property type="evidence" value="ECO:0007669"/>
    <property type="project" value="TreeGrafter"/>
</dbReference>
<accession>A0AA47MQ50</accession>
<dbReference type="InterPro" id="IPR054414">
    <property type="entry name" value="Ccdc124/Oxs1_C"/>
</dbReference>
<feature type="compositionally biased region" description="Polar residues" evidence="4">
    <location>
        <begin position="212"/>
        <end position="226"/>
    </location>
</feature>
<comment type="subcellular location">
    <subcellularLocation>
        <location evidence="1">Midbody</location>
    </subcellularLocation>
</comment>
<evidence type="ECO:0000256" key="2">
    <source>
        <dbReference type="ARBA" id="ARBA00008296"/>
    </source>
</evidence>
<protein>
    <submittedName>
        <fullName evidence="6">Coiled-coil domain-containing protein 124</fullName>
    </submittedName>
</protein>
<dbReference type="GO" id="GO:0030496">
    <property type="term" value="C:midbody"/>
    <property type="evidence" value="ECO:0007669"/>
    <property type="project" value="UniProtKB-SubCell"/>
</dbReference>
<dbReference type="GO" id="GO:0003713">
    <property type="term" value="F:transcription coactivator activity"/>
    <property type="evidence" value="ECO:0007669"/>
    <property type="project" value="TreeGrafter"/>
</dbReference>
<evidence type="ECO:0000256" key="3">
    <source>
        <dbReference type="ARBA" id="ARBA00023054"/>
    </source>
</evidence>
<sequence>MPKKLQGENSKAVTAKARKAEAKAVADALKKQEQEDALWTENDKHVLKKEQRKDDKEKRRLEALERKKENQRLLDEESSTLKGRANKETAAAAAPAAAGGKVTRAQIEETLRAEEQQQGQPKPKEKSHLEIPLEENVNRIEPEEESSEARTIEDAIALLSTAPEEVDRHPERRMKAAYAAYEEANLPRLKKENANMRLAQLKHMLKKEWTKSPENPLNQRLAANSK</sequence>
<dbReference type="GO" id="GO:0005634">
    <property type="term" value="C:nucleus"/>
    <property type="evidence" value="ECO:0007669"/>
    <property type="project" value="TreeGrafter"/>
</dbReference>
<gene>
    <name evidence="6" type="primary">ccdc124</name>
    <name evidence="6" type="ORF">N1851_017497</name>
</gene>
<feature type="domain" description="Coiled-coil" evidence="5">
    <location>
        <begin position="136"/>
        <end position="219"/>
    </location>
</feature>
<dbReference type="Pfam" id="PF06244">
    <property type="entry name" value="Ccdc124"/>
    <property type="match status" value="1"/>
</dbReference>
<evidence type="ECO:0000256" key="1">
    <source>
        <dbReference type="ARBA" id="ARBA00004214"/>
    </source>
</evidence>
<organism evidence="6 7">
    <name type="scientific">Merluccius polli</name>
    <name type="common">Benguela hake</name>
    <name type="synonym">Merluccius cadenati</name>
    <dbReference type="NCBI Taxonomy" id="89951"/>
    <lineage>
        <taxon>Eukaryota</taxon>
        <taxon>Metazoa</taxon>
        <taxon>Chordata</taxon>
        <taxon>Craniata</taxon>
        <taxon>Vertebrata</taxon>
        <taxon>Euteleostomi</taxon>
        <taxon>Actinopterygii</taxon>
        <taxon>Neopterygii</taxon>
        <taxon>Teleostei</taxon>
        <taxon>Neoteleostei</taxon>
        <taxon>Acanthomorphata</taxon>
        <taxon>Zeiogadaria</taxon>
        <taxon>Gadariae</taxon>
        <taxon>Gadiformes</taxon>
        <taxon>Gadoidei</taxon>
        <taxon>Merlucciidae</taxon>
        <taxon>Merluccius</taxon>
    </lineage>
</organism>
<proteinExistence type="inferred from homology"/>
<feature type="compositionally biased region" description="Basic and acidic residues" evidence="4">
    <location>
        <begin position="48"/>
        <end position="75"/>
    </location>
</feature>